<reference evidence="1 2" key="2">
    <citation type="journal article" date="2022" name="Mar. Drugs">
        <title>Bioassay-Guided Fractionation Leads to the Detection of Cholic Acid Generated by the Rare Thalassomonas sp.</title>
        <authorList>
            <person name="Pheiffer F."/>
            <person name="Schneider Y.K."/>
            <person name="Hansen E.H."/>
            <person name="Andersen J.H."/>
            <person name="Isaksson J."/>
            <person name="Busche T."/>
            <person name="R C."/>
            <person name="Kalinowski J."/>
            <person name="Zyl L.V."/>
            <person name="Trindade M."/>
        </authorList>
    </citation>
    <scope>NUCLEOTIDE SEQUENCE [LARGE SCALE GENOMIC DNA]</scope>
    <source>
        <strain evidence="1 2">XOM25</strain>
    </source>
</reference>
<dbReference type="AlphaFoldDB" id="A0AAF0C7P0"/>
<dbReference type="EMBL" id="CP059733">
    <property type="protein sequence ID" value="WDE05502.1"/>
    <property type="molecule type" value="Genomic_DNA"/>
</dbReference>
<accession>A0AAF0C7P0</accession>
<reference evidence="1 2" key="1">
    <citation type="journal article" date="2015" name="Genome Announc.">
        <title>Draft Genome Sequences of Marine Isolates of Thalassomonas viridans and Thalassomonas actiniarum.</title>
        <authorList>
            <person name="Olonade I."/>
            <person name="van Zyl L.J."/>
            <person name="Trindade M."/>
        </authorList>
    </citation>
    <scope>NUCLEOTIDE SEQUENCE [LARGE SCALE GENOMIC DNA]</scope>
    <source>
        <strain evidence="1 2">XOM25</strain>
    </source>
</reference>
<dbReference type="Proteomes" id="UP000032352">
    <property type="component" value="Chromosome"/>
</dbReference>
<sequence length="138" mass="16201">MPDIEKTLNEAGVYGMPPHEMAEIRAQVYHRLEIRVSTPEALKQHLVYFMADYDIFRLSELRYYFPGDSKQELQIALEQLGYVCRTDIPGEQEPVWCPKFLQKKTVKSKLDRPRLGSQSYLDYLFYQTPQVKNPIGKQ</sequence>
<proteinExistence type="predicted"/>
<name>A0AAF0C7P0_9GAMM</name>
<protein>
    <submittedName>
        <fullName evidence="1">Uncharacterized protein</fullName>
    </submittedName>
</protein>
<evidence type="ECO:0000313" key="1">
    <source>
        <dbReference type="EMBL" id="WDE05502.1"/>
    </source>
</evidence>
<dbReference type="KEGG" id="tvd:SG34_000700"/>
<organism evidence="1 2">
    <name type="scientific">Thalassomonas viridans</name>
    <dbReference type="NCBI Taxonomy" id="137584"/>
    <lineage>
        <taxon>Bacteria</taxon>
        <taxon>Pseudomonadati</taxon>
        <taxon>Pseudomonadota</taxon>
        <taxon>Gammaproteobacteria</taxon>
        <taxon>Alteromonadales</taxon>
        <taxon>Colwelliaceae</taxon>
        <taxon>Thalassomonas</taxon>
    </lineage>
</organism>
<evidence type="ECO:0000313" key="2">
    <source>
        <dbReference type="Proteomes" id="UP000032352"/>
    </source>
</evidence>
<keyword evidence="2" id="KW-1185">Reference proteome</keyword>
<gene>
    <name evidence="1" type="ORF">SG34_000700</name>
</gene>